<organism evidence="1 2">
    <name type="scientific">Fusarium keratoplasticum</name>
    <dbReference type="NCBI Taxonomy" id="1328300"/>
    <lineage>
        <taxon>Eukaryota</taxon>
        <taxon>Fungi</taxon>
        <taxon>Dikarya</taxon>
        <taxon>Ascomycota</taxon>
        <taxon>Pezizomycotina</taxon>
        <taxon>Sordariomycetes</taxon>
        <taxon>Hypocreomycetidae</taxon>
        <taxon>Hypocreales</taxon>
        <taxon>Nectriaceae</taxon>
        <taxon>Fusarium</taxon>
        <taxon>Fusarium solani species complex</taxon>
    </lineage>
</organism>
<evidence type="ECO:0000313" key="1">
    <source>
        <dbReference type="EMBL" id="KAI8665765.1"/>
    </source>
</evidence>
<evidence type="ECO:0000313" key="2">
    <source>
        <dbReference type="Proteomes" id="UP001065298"/>
    </source>
</evidence>
<proteinExistence type="predicted"/>
<keyword evidence="2" id="KW-1185">Reference proteome</keyword>
<sequence length="503" mass="55346">MSPALDQEGLQHAIQDSQPWHKTASLIHLYLGLIAPLLTSAAWRFDLSLTDGLQSIKVVMDNFGNPTGAKLGFYGASMSVGGLVAYIVGGPLNDYLGRHTLVFVGAALVAGMVIMETFSTSLEMFSGAKLILGFGSNLQQLAAPVLVTELAYPKQREAITSIYKTCIFIGLIIGSWITFATFRMESQWFCAESPRWLVAKGRIEEARQILIKYHGNGVEDDVVKAELQEIIAGLDADKTMLKPNKEGIKTILGSKGNRHRLWLGFWTAVGSQCLGSNFVSTYLPLILDQVGTTTSKDKTLINGLVNIWQWVCAVTAALVIPRVGQRTIFLTTTTGNTVTFIIWTALTATYLRDPKNSYGIGTILVIFAFSFFTAICWIPLLIMYPLEMVTTKQRGIFFSWTMFCVNASSFIASYLNPVALENIQWRYYIVQCVFNALVLAIVYFTFVETRGLTLEEVAVIFDGSEGFDYSNAMISAGMGKEVELAETTQEDDATTKGTATKTV</sequence>
<dbReference type="Proteomes" id="UP001065298">
    <property type="component" value="Chromosome 6"/>
</dbReference>
<reference evidence="1" key="1">
    <citation type="submission" date="2022-06" db="EMBL/GenBank/DDBJ databases">
        <title>Fusarium solani species complex genomes reveal bases of compartmentalisation and animal pathogenesis.</title>
        <authorList>
            <person name="Tsai I.J."/>
        </authorList>
    </citation>
    <scope>NUCLEOTIDE SEQUENCE</scope>
    <source>
        <strain evidence="1">Fu6.1</strain>
    </source>
</reference>
<dbReference type="EMBL" id="CM046508">
    <property type="protein sequence ID" value="KAI8665765.1"/>
    <property type="molecule type" value="Genomic_DNA"/>
</dbReference>
<name>A0ACC0QTF0_9HYPO</name>
<comment type="caution">
    <text evidence="1">The sequence shown here is derived from an EMBL/GenBank/DDBJ whole genome shotgun (WGS) entry which is preliminary data.</text>
</comment>
<protein>
    <submittedName>
        <fullName evidence="1">MFS hexose transporter</fullName>
    </submittedName>
</protein>
<gene>
    <name evidence="1" type="ORF">NCS57_00798900</name>
</gene>
<accession>A0ACC0QTF0</accession>